<evidence type="ECO:0000313" key="1">
    <source>
        <dbReference type="EMBL" id="MFI7260697.1"/>
    </source>
</evidence>
<proteinExistence type="predicted"/>
<dbReference type="Proteomes" id="UP001612812">
    <property type="component" value="Unassembled WGS sequence"/>
</dbReference>
<name>A0ABW7ZEP2_9ACTN</name>
<dbReference type="RefSeq" id="WP_396769789.1">
    <property type="nucleotide sequence ID" value="NZ_JBITLA010000007.1"/>
</dbReference>
<dbReference type="EMBL" id="JBITLE010000001">
    <property type="protein sequence ID" value="MFI7260697.1"/>
    <property type="molecule type" value="Genomic_DNA"/>
</dbReference>
<organism evidence="1 2">
    <name type="scientific">Micromonospora maritima</name>
    <dbReference type="NCBI Taxonomy" id="986711"/>
    <lineage>
        <taxon>Bacteria</taxon>
        <taxon>Bacillati</taxon>
        <taxon>Actinomycetota</taxon>
        <taxon>Actinomycetes</taxon>
        <taxon>Micromonosporales</taxon>
        <taxon>Micromonosporaceae</taxon>
        <taxon>Micromonospora</taxon>
    </lineage>
</organism>
<gene>
    <name evidence="1" type="ORF">ACIBP4_00095</name>
</gene>
<evidence type="ECO:0000313" key="2">
    <source>
        <dbReference type="Proteomes" id="UP001612812"/>
    </source>
</evidence>
<comment type="caution">
    <text evidence="1">The sequence shown here is derived from an EMBL/GenBank/DDBJ whole genome shotgun (WGS) entry which is preliminary data.</text>
</comment>
<protein>
    <submittedName>
        <fullName evidence="1">Uncharacterized protein</fullName>
    </submittedName>
</protein>
<keyword evidence="2" id="KW-1185">Reference proteome</keyword>
<accession>A0ABW7ZEP2</accession>
<sequence>MGAPYAGDSAAVGRMPVLAEGVKQMPFHLMTVEKTHRFGPTMQLLPRIPVKDLLERAGNLVVPMAGDLLQLRLPDGRTVRASVYTFGIEMWEVDGSLLTNSDPADPELTLTVQGDSLPDEIPMGTEVWLAEPRYQD</sequence>
<reference evidence="1 2" key="1">
    <citation type="submission" date="2024-10" db="EMBL/GenBank/DDBJ databases">
        <title>The Natural Products Discovery Center: Release of the First 8490 Sequenced Strains for Exploring Actinobacteria Biosynthetic Diversity.</title>
        <authorList>
            <person name="Kalkreuter E."/>
            <person name="Kautsar S.A."/>
            <person name="Yang D."/>
            <person name="Bader C.D."/>
            <person name="Teijaro C.N."/>
            <person name="Fluegel L."/>
            <person name="Davis C.M."/>
            <person name="Simpson J.R."/>
            <person name="Lauterbach L."/>
            <person name="Steele A.D."/>
            <person name="Gui C."/>
            <person name="Meng S."/>
            <person name="Li G."/>
            <person name="Viehrig K."/>
            <person name="Ye F."/>
            <person name="Su P."/>
            <person name="Kiefer A.F."/>
            <person name="Nichols A."/>
            <person name="Cepeda A.J."/>
            <person name="Yan W."/>
            <person name="Fan B."/>
            <person name="Jiang Y."/>
            <person name="Adhikari A."/>
            <person name="Zheng C.-J."/>
            <person name="Schuster L."/>
            <person name="Cowan T.M."/>
            <person name="Smanski M.J."/>
            <person name="Chevrette M.G."/>
            <person name="De Carvalho L.P.S."/>
            <person name="Shen B."/>
        </authorList>
    </citation>
    <scope>NUCLEOTIDE SEQUENCE [LARGE SCALE GENOMIC DNA]</scope>
    <source>
        <strain evidence="1 2">NPDC049845</strain>
    </source>
</reference>